<dbReference type="GO" id="GO:0006313">
    <property type="term" value="P:DNA transposition"/>
    <property type="evidence" value="ECO:0007669"/>
    <property type="project" value="InterPro"/>
</dbReference>
<dbReference type="InterPro" id="IPR002525">
    <property type="entry name" value="Transp_IS110-like_N"/>
</dbReference>
<dbReference type="Pfam" id="PF01548">
    <property type="entry name" value="DEDD_Tnp_IS110"/>
    <property type="match status" value="1"/>
</dbReference>
<dbReference type="PANTHER" id="PTHR33055:SF3">
    <property type="entry name" value="PUTATIVE TRANSPOSASE FOR IS117-RELATED"/>
    <property type="match status" value="1"/>
</dbReference>
<accession>A0AA86AP78</accession>
<evidence type="ECO:0000259" key="1">
    <source>
        <dbReference type="Pfam" id="PF01548"/>
    </source>
</evidence>
<feature type="domain" description="Transposase IS110-like N-terminal" evidence="1">
    <location>
        <begin position="7"/>
        <end position="154"/>
    </location>
</feature>
<sequence length="319" mass="36742">MRKVVFVGVDVAKDKLDISFTCDGQKYDSLTILNNEGSILGFFDYLKTTYKKSEFFVGYEATSNYMHLLQKLLCQQDFKQIMINPYMMSHYLKHLNSRTKSDLADSKGIAKFIQTLDQEDFKTIFNQNDKTLRKYTSSINLLRKLDTQLKNFIHSQKENPIDSLDLFLVSLKLTIKETKKGLEKEAENVLKQLFPHVIELKEQIKGVGYALLLELVPIFLKSENYTLKQLQSFVGLSPRIFQSGTSVHKKESMSKRGSSLVRKLLYLSAMSAVRYNDIIKEKYNRLVEGGKNKMVALVACMSHLFRAVYVKFHQGLVNV</sequence>
<dbReference type="PANTHER" id="PTHR33055">
    <property type="entry name" value="TRANSPOSASE FOR INSERTION SEQUENCE ELEMENT IS1111A"/>
    <property type="match status" value="1"/>
</dbReference>
<proteinExistence type="predicted"/>
<evidence type="ECO:0000259" key="2">
    <source>
        <dbReference type="Pfam" id="PF02371"/>
    </source>
</evidence>
<dbReference type="Pfam" id="PF02371">
    <property type="entry name" value="Transposase_20"/>
    <property type="match status" value="1"/>
</dbReference>
<dbReference type="GO" id="GO:0003677">
    <property type="term" value="F:DNA binding"/>
    <property type="evidence" value="ECO:0007669"/>
    <property type="project" value="InterPro"/>
</dbReference>
<name>A0AA86AP78_SULMK</name>
<dbReference type="KEGG" id="smul:SMUL_1982"/>
<dbReference type="InterPro" id="IPR047650">
    <property type="entry name" value="Transpos_IS110"/>
</dbReference>
<evidence type="ECO:0000313" key="4">
    <source>
        <dbReference type="Proteomes" id="UP000019322"/>
    </source>
</evidence>
<protein>
    <submittedName>
        <fullName evidence="3">Transposase</fullName>
    </submittedName>
</protein>
<dbReference type="Proteomes" id="UP000019322">
    <property type="component" value="Chromosome"/>
</dbReference>
<gene>
    <name evidence="3" type="ORF">SMUL_1982</name>
</gene>
<dbReference type="EMBL" id="CP007201">
    <property type="protein sequence ID" value="AHJ13237.1"/>
    <property type="molecule type" value="Genomic_DNA"/>
</dbReference>
<dbReference type="InterPro" id="IPR003346">
    <property type="entry name" value="Transposase_20"/>
</dbReference>
<dbReference type="AlphaFoldDB" id="A0AA86AP78"/>
<feature type="domain" description="Transposase IS116/IS110/IS902 C-terminal" evidence="2">
    <location>
        <begin position="202"/>
        <end position="283"/>
    </location>
</feature>
<dbReference type="RefSeq" id="WP_025345104.1">
    <property type="nucleotide sequence ID" value="NZ_CP007201.1"/>
</dbReference>
<evidence type="ECO:0000313" key="3">
    <source>
        <dbReference type="EMBL" id="AHJ13237.1"/>
    </source>
</evidence>
<dbReference type="GO" id="GO:0004803">
    <property type="term" value="F:transposase activity"/>
    <property type="evidence" value="ECO:0007669"/>
    <property type="project" value="InterPro"/>
</dbReference>
<organism evidence="3 4">
    <name type="scientific">Sulfurospirillum multivorans (strain DM 12446 / JCM 15788 / NBRC 109480)</name>
    <dbReference type="NCBI Taxonomy" id="1150621"/>
    <lineage>
        <taxon>Bacteria</taxon>
        <taxon>Pseudomonadati</taxon>
        <taxon>Campylobacterota</taxon>
        <taxon>Epsilonproteobacteria</taxon>
        <taxon>Campylobacterales</taxon>
        <taxon>Sulfurospirillaceae</taxon>
        <taxon>Sulfurospirillum</taxon>
    </lineage>
</organism>
<reference evidence="3 4" key="1">
    <citation type="journal article" date="2014" name="Environ. Microbiol.">
        <title>Insights into organohalide respiration and the versatile catabolism of Sulfurospirillum multivorans gained from comparative genomics and physiological studies.</title>
        <authorList>
            <person name="Goris T."/>
            <person name="Schubert T."/>
            <person name="Gadkari J."/>
            <person name="Wubet T."/>
            <person name="Tarkka M."/>
            <person name="Buscot F."/>
            <person name="Adrian L."/>
            <person name="Diekert G."/>
        </authorList>
    </citation>
    <scope>NUCLEOTIDE SEQUENCE [LARGE SCALE GENOMIC DNA]</scope>
    <source>
        <strain evidence="4">DM 12446 / JCM 15788 / NBRC 109480</strain>
    </source>
</reference>